<evidence type="ECO:0000256" key="4">
    <source>
        <dbReference type="ARBA" id="ARBA00023159"/>
    </source>
</evidence>
<evidence type="ECO:0000256" key="7">
    <source>
        <dbReference type="ARBA" id="ARBA00025911"/>
    </source>
</evidence>
<keyword evidence="2 8" id="KW-0805">Transcription regulation</keyword>
<evidence type="ECO:0000256" key="2">
    <source>
        <dbReference type="ARBA" id="ARBA00023015"/>
    </source>
</evidence>
<evidence type="ECO:0000256" key="6">
    <source>
        <dbReference type="ARBA" id="ARBA00023242"/>
    </source>
</evidence>
<dbReference type="Pfam" id="PF02045">
    <property type="entry name" value="CBFB_NFYA"/>
    <property type="match status" value="1"/>
</dbReference>
<evidence type="ECO:0000256" key="8">
    <source>
        <dbReference type="RuleBase" id="RU367155"/>
    </source>
</evidence>
<dbReference type="GO" id="GO:0003677">
    <property type="term" value="F:DNA binding"/>
    <property type="evidence" value="ECO:0007669"/>
    <property type="project" value="UniProtKB-KW"/>
</dbReference>
<comment type="similarity">
    <text evidence="8">Belongs to the NFYA/HAP2 subunit family.</text>
</comment>
<dbReference type="OMA" id="ASVPWWT"/>
<comment type="function">
    <text evidence="8">Component of the sequence-specific heterotrimeric transcription factor (NF-Y) which specifically recognizes a 5'-CCAAT-3' box motif found in the promoters of its target genes.</text>
</comment>
<dbReference type="PANTHER" id="PTHR12632">
    <property type="entry name" value="TRANSCRIPTION FACTOR NF-Y ALPHA-RELATED"/>
    <property type="match status" value="1"/>
</dbReference>
<dbReference type="PROSITE" id="PS00686">
    <property type="entry name" value="NFYA_HAP2_1"/>
    <property type="match status" value="1"/>
</dbReference>
<dbReference type="SMART" id="SM00521">
    <property type="entry name" value="CBF"/>
    <property type="match status" value="1"/>
</dbReference>
<dbReference type="InterPro" id="IPR018362">
    <property type="entry name" value="CCAAT-binding_factor_CS"/>
</dbReference>
<protein>
    <recommendedName>
        <fullName evidence="8">Nuclear transcription factor Y subunit</fullName>
    </recommendedName>
</protein>
<dbReference type="PRINTS" id="PR00616">
    <property type="entry name" value="CCAATSUBUNTB"/>
</dbReference>
<keyword evidence="3 8" id="KW-0238">DNA-binding</keyword>
<dbReference type="EnsemblPlants" id="Kaladp0074s0017.3.v1.1">
    <property type="protein sequence ID" value="Kaladp0074s0017.3.v1.1"/>
    <property type="gene ID" value="Kaladp0074s0017.v1.1"/>
</dbReference>
<evidence type="ECO:0000313" key="10">
    <source>
        <dbReference type="Proteomes" id="UP000594263"/>
    </source>
</evidence>
<keyword evidence="10" id="KW-1185">Reference proteome</keyword>
<keyword evidence="5 8" id="KW-0804">Transcription</keyword>
<evidence type="ECO:0000256" key="5">
    <source>
        <dbReference type="ARBA" id="ARBA00023163"/>
    </source>
</evidence>
<evidence type="ECO:0000256" key="1">
    <source>
        <dbReference type="ARBA" id="ARBA00004123"/>
    </source>
</evidence>
<comment type="subcellular location">
    <subcellularLocation>
        <location evidence="1 8">Nucleus</location>
    </subcellularLocation>
</comment>
<organism evidence="9 10">
    <name type="scientific">Kalanchoe fedtschenkoi</name>
    <name type="common">Lavender scallops</name>
    <name type="synonym">South American air plant</name>
    <dbReference type="NCBI Taxonomy" id="63787"/>
    <lineage>
        <taxon>Eukaryota</taxon>
        <taxon>Viridiplantae</taxon>
        <taxon>Streptophyta</taxon>
        <taxon>Embryophyta</taxon>
        <taxon>Tracheophyta</taxon>
        <taxon>Spermatophyta</taxon>
        <taxon>Magnoliopsida</taxon>
        <taxon>eudicotyledons</taxon>
        <taxon>Gunneridae</taxon>
        <taxon>Pentapetalae</taxon>
        <taxon>Saxifragales</taxon>
        <taxon>Crassulaceae</taxon>
        <taxon>Kalanchoe</taxon>
    </lineage>
</organism>
<evidence type="ECO:0000313" key="9">
    <source>
        <dbReference type="EnsemblPlants" id="Kaladp0074s0017.1.v1.1"/>
    </source>
</evidence>
<dbReference type="Gramene" id="Kaladp0074s0017.3.v1.1">
    <property type="protein sequence ID" value="Kaladp0074s0017.3.v1.1"/>
    <property type="gene ID" value="Kaladp0074s0017.v1.1"/>
</dbReference>
<evidence type="ECO:0000256" key="3">
    <source>
        <dbReference type="ARBA" id="ARBA00023125"/>
    </source>
</evidence>
<dbReference type="Proteomes" id="UP000594263">
    <property type="component" value="Unplaced"/>
</dbReference>
<comment type="subunit">
    <text evidence="7">Heterotrimeric transcription factor composed of three components, NF-YA, NF-YB and NF-YC. NF-YB and NF-YC must interact and dimerize for NF-YA association and DNA binding.</text>
</comment>
<keyword evidence="4" id="KW-0010">Activator</keyword>
<dbReference type="EnsemblPlants" id="Kaladp0074s0017.1.v1.1">
    <property type="protein sequence ID" value="Kaladp0074s0017.1.v1.1"/>
    <property type="gene ID" value="Kaladp0074s0017.v1.1"/>
</dbReference>
<dbReference type="InterPro" id="IPR001289">
    <property type="entry name" value="NFYA"/>
</dbReference>
<sequence>MQTVYLKEYEGMSEKTTGHLSSGQTMPWWVAESHSDPAEAFRHLKSSPVEHATAGRQFTLTKSDHSRTLKGAEKDAANQFTISPGGQRTQQVQASVNIQPTLSDYHTHLEPGYGQAMVYPKYPYGDQSCWAMSTYGPQVQGRVMLPQNSTADDGPIFVNAKQYHGIIRRRLYRAKAELVKKSIGARKPYMHESRHLHAVRRVRGCGGRFLNTKVSDAGTGRNSMKF</sequence>
<dbReference type="AlphaFoldDB" id="A0A7N0UMP5"/>
<reference evidence="9" key="1">
    <citation type="submission" date="2021-01" db="UniProtKB">
        <authorList>
            <consortium name="EnsemblPlants"/>
        </authorList>
    </citation>
    <scope>IDENTIFICATION</scope>
</reference>
<dbReference type="Gene3D" id="6.10.250.2430">
    <property type="match status" value="1"/>
</dbReference>
<name>A0A7N0UMP5_KALFE</name>
<dbReference type="GO" id="GO:0016602">
    <property type="term" value="C:CCAAT-binding factor complex"/>
    <property type="evidence" value="ECO:0007669"/>
    <property type="project" value="InterPro"/>
</dbReference>
<keyword evidence="6 8" id="KW-0539">Nucleus</keyword>
<proteinExistence type="inferred from homology"/>
<dbReference type="Gramene" id="Kaladp0074s0017.1.v1.1">
    <property type="protein sequence ID" value="Kaladp0074s0017.1.v1.1"/>
    <property type="gene ID" value="Kaladp0074s0017.v1.1"/>
</dbReference>
<dbReference type="PROSITE" id="PS51152">
    <property type="entry name" value="NFYA_HAP2_2"/>
    <property type="match status" value="1"/>
</dbReference>
<accession>A0A7N0UMP5</accession>
<dbReference type="GO" id="GO:0003700">
    <property type="term" value="F:DNA-binding transcription factor activity"/>
    <property type="evidence" value="ECO:0007669"/>
    <property type="project" value="UniProtKB-UniRule"/>
</dbReference>